<dbReference type="GO" id="GO:0003677">
    <property type="term" value="F:DNA binding"/>
    <property type="evidence" value="ECO:0007669"/>
    <property type="project" value="TreeGrafter"/>
</dbReference>
<evidence type="ECO:0000313" key="4">
    <source>
        <dbReference type="Proteomes" id="UP000747542"/>
    </source>
</evidence>
<comment type="caution">
    <text evidence="3">The sequence shown here is derived from an EMBL/GenBank/DDBJ whole genome shotgun (WGS) entry which is preliminary data.</text>
</comment>
<dbReference type="AlphaFoldDB" id="A0A8J5JRL8"/>
<feature type="compositionally biased region" description="Acidic residues" evidence="1">
    <location>
        <begin position="197"/>
        <end position="214"/>
    </location>
</feature>
<dbReference type="InterPro" id="IPR004875">
    <property type="entry name" value="DDE_SF_endonuclease_dom"/>
</dbReference>
<name>A0A8J5JRL8_HOMAM</name>
<organism evidence="3 4">
    <name type="scientific">Homarus americanus</name>
    <name type="common">American lobster</name>
    <dbReference type="NCBI Taxonomy" id="6706"/>
    <lineage>
        <taxon>Eukaryota</taxon>
        <taxon>Metazoa</taxon>
        <taxon>Ecdysozoa</taxon>
        <taxon>Arthropoda</taxon>
        <taxon>Crustacea</taxon>
        <taxon>Multicrustacea</taxon>
        <taxon>Malacostraca</taxon>
        <taxon>Eumalacostraca</taxon>
        <taxon>Eucarida</taxon>
        <taxon>Decapoda</taxon>
        <taxon>Pleocyemata</taxon>
        <taxon>Astacidea</taxon>
        <taxon>Nephropoidea</taxon>
        <taxon>Nephropidae</taxon>
        <taxon>Homarus</taxon>
    </lineage>
</organism>
<evidence type="ECO:0000256" key="1">
    <source>
        <dbReference type="SAM" id="MobiDB-lite"/>
    </source>
</evidence>
<keyword evidence="4" id="KW-1185">Reference proteome</keyword>
<dbReference type="Proteomes" id="UP000747542">
    <property type="component" value="Unassembled WGS sequence"/>
</dbReference>
<dbReference type="EMBL" id="JAHLQT010026502">
    <property type="protein sequence ID" value="KAG7163017.1"/>
    <property type="molecule type" value="Genomic_DNA"/>
</dbReference>
<feature type="region of interest" description="Disordered" evidence="1">
    <location>
        <begin position="194"/>
        <end position="214"/>
    </location>
</feature>
<feature type="domain" description="DDE-1" evidence="2">
    <location>
        <begin position="54"/>
        <end position="114"/>
    </location>
</feature>
<feature type="non-terminal residue" evidence="3">
    <location>
        <position position="1"/>
    </location>
</feature>
<evidence type="ECO:0000259" key="2">
    <source>
        <dbReference type="Pfam" id="PF03184"/>
    </source>
</evidence>
<reference evidence="3" key="1">
    <citation type="journal article" date="2021" name="Sci. Adv.">
        <title>The American lobster genome reveals insights on longevity, neural, and immune adaptations.</title>
        <authorList>
            <person name="Polinski J.M."/>
            <person name="Zimin A.V."/>
            <person name="Clark K.F."/>
            <person name="Kohn A.B."/>
            <person name="Sadowski N."/>
            <person name="Timp W."/>
            <person name="Ptitsyn A."/>
            <person name="Khanna P."/>
            <person name="Romanova D.Y."/>
            <person name="Williams P."/>
            <person name="Greenwood S.J."/>
            <person name="Moroz L.L."/>
            <person name="Walt D.R."/>
            <person name="Bodnar A.G."/>
        </authorList>
    </citation>
    <scope>NUCLEOTIDE SEQUENCE</scope>
    <source>
        <strain evidence="3">GMGI-L3</strain>
    </source>
</reference>
<feature type="non-terminal residue" evidence="3">
    <location>
        <position position="218"/>
    </location>
</feature>
<evidence type="ECO:0000313" key="3">
    <source>
        <dbReference type="EMBL" id="KAG7163017.1"/>
    </source>
</evidence>
<proteinExistence type="predicted"/>
<dbReference type="InterPro" id="IPR050863">
    <property type="entry name" value="CenT-Element_Derived"/>
</dbReference>
<gene>
    <name evidence="3" type="primary">TIGD7-L29</name>
    <name evidence="3" type="ORF">Hamer_G002068</name>
</gene>
<sequence>AFREKLNELIQSAKLEQFQLYSADETGLFWKAVPMNTQAEKKSSSQPDRKLNKHSVSALFCANADGSHRLKPGLVGKSRQPRVLEDVLHKLPVYYYNNPSAWFTRNICLDWFLKTTRAWKNMKQSTLQNCWKKLLKDEEVEFDFEGFENDDFRARLRRAGEHQVCSNDISEWLEADDGDPGYQILSEAEIAASVQNQDDDEELEDEDNDDDDWIDHII</sequence>
<dbReference type="PANTHER" id="PTHR19303">
    <property type="entry name" value="TRANSPOSON"/>
    <property type="match status" value="1"/>
</dbReference>
<protein>
    <submittedName>
        <fullName evidence="3">Tigger transposable element-derived protein 7-like 29</fullName>
    </submittedName>
</protein>
<accession>A0A8J5JRL8</accession>
<dbReference type="Pfam" id="PF03184">
    <property type="entry name" value="DDE_1"/>
    <property type="match status" value="1"/>
</dbReference>
<dbReference type="PANTHER" id="PTHR19303:SF73">
    <property type="entry name" value="PROTEIN PDC2"/>
    <property type="match status" value="1"/>
</dbReference>
<dbReference type="GO" id="GO:0005634">
    <property type="term" value="C:nucleus"/>
    <property type="evidence" value="ECO:0007669"/>
    <property type="project" value="TreeGrafter"/>
</dbReference>